<dbReference type="OrthoDB" id="9788208at2"/>
<gene>
    <name evidence="1" type="ORF">BHF68_07140</name>
</gene>
<reference evidence="1 2" key="1">
    <citation type="submission" date="2016-09" db="EMBL/GenBank/DDBJ databases">
        <title>Draft genome sequence for the type strain of Desulfuribacillus alkaliarsenatis AHT28, an obligately anaerobic, sulfidogenic bacterium isolated from Russian soda lake sediments.</title>
        <authorList>
            <person name="Abin C.A."/>
            <person name="Hollibaugh J.T."/>
        </authorList>
    </citation>
    <scope>NUCLEOTIDE SEQUENCE [LARGE SCALE GENOMIC DNA]</scope>
    <source>
        <strain evidence="1 2">AHT28</strain>
    </source>
</reference>
<keyword evidence="2" id="KW-1185">Reference proteome</keyword>
<dbReference type="AlphaFoldDB" id="A0A1E5G1N8"/>
<accession>A0A1E5G1N8</accession>
<dbReference type="STRING" id="766136.BHF68_07140"/>
<comment type="caution">
    <text evidence="1">The sequence shown here is derived from an EMBL/GenBank/DDBJ whole genome shotgun (WGS) entry which is preliminary data.</text>
</comment>
<evidence type="ECO:0000313" key="1">
    <source>
        <dbReference type="EMBL" id="OEF96827.1"/>
    </source>
</evidence>
<dbReference type="Proteomes" id="UP000094296">
    <property type="component" value="Unassembled WGS sequence"/>
</dbReference>
<dbReference type="RefSeq" id="WP_069643410.1">
    <property type="nucleotide sequence ID" value="NZ_MIJE01000030.1"/>
</dbReference>
<proteinExistence type="predicted"/>
<name>A0A1E5G1N8_9FIRM</name>
<organism evidence="1 2">
    <name type="scientific">Desulfuribacillus alkaliarsenatis</name>
    <dbReference type="NCBI Taxonomy" id="766136"/>
    <lineage>
        <taxon>Bacteria</taxon>
        <taxon>Bacillati</taxon>
        <taxon>Bacillota</taxon>
        <taxon>Desulfuribacillia</taxon>
        <taxon>Desulfuribacillales</taxon>
        <taxon>Desulfuribacillaceae</taxon>
        <taxon>Desulfuribacillus</taxon>
    </lineage>
</organism>
<evidence type="ECO:0000313" key="2">
    <source>
        <dbReference type="Proteomes" id="UP000094296"/>
    </source>
</evidence>
<protein>
    <submittedName>
        <fullName evidence="1">Uncharacterized protein</fullName>
    </submittedName>
</protein>
<dbReference type="EMBL" id="MIJE01000030">
    <property type="protein sequence ID" value="OEF96827.1"/>
    <property type="molecule type" value="Genomic_DNA"/>
</dbReference>
<sequence>MVNLHDVDVKEIKDIFSKKKVFTTYHYEKLLEPYIYKFRILTHAEFAQSERYYDNILLIRHDIDHDYETALRIGEWEQKKGIRSTFCILHSAWYYGMYREGRYIHTNELITLCKELRDMGHEINFHNNLITMSLQTGIDPIKVLKSELNFFKKINIDIKGTSTHGDKLCRLLNYRNFEIFSEAVNEQLGKREIQGLYGSVKLGSVSMKELGLVYEGYDFDKDIYITDSGGRIRSFRNIEGRTHLEINATHQGNLVGILTHPIWWDFDRSF</sequence>